<keyword evidence="7" id="KW-1185">Reference proteome</keyword>
<dbReference type="SUPFAM" id="SSF51182">
    <property type="entry name" value="RmlC-like cupins"/>
    <property type="match status" value="2"/>
</dbReference>
<dbReference type="InterPro" id="IPR051610">
    <property type="entry name" value="GPI/OXD"/>
</dbReference>
<dbReference type="Gene3D" id="2.60.120.10">
    <property type="entry name" value="Jelly Rolls"/>
    <property type="match status" value="1"/>
</dbReference>
<dbReference type="EMBL" id="QXED01000020">
    <property type="protein sequence ID" value="RIV17307.1"/>
    <property type="molecule type" value="Genomic_DNA"/>
</dbReference>
<keyword evidence="1" id="KW-0479">Metal-binding</keyword>
<evidence type="ECO:0000256" key="1">
    <source>
        <dbReference type="ARBA" id="ARBA00022723"/>
    </source>
</evidence>
<dbReference type="GO" id="GO:0003677">
    <property type="term" value="F:DNA binding"/>
    <property type="evidence" value="ECO:0007669"/>
    <property type="project" value="UniProtKB-KW"/>
</dbReference>
<dbReference type="AlphaFoldDB" id="A0A418LVK4"/>
<comment type="caution">
    <text evidence="6">The sequence shown here is derived from an EMBL/GenBank/DDBJ whole genome shotgun (WGS) entry which is preliminary data.</text>
</comment>
<feature type="domain" description="AraC-type arabinose-binding/dimerisation" evidence="4">
    <location>
        <begin position="72"/>
        <end position="137"/>
    </location>
</feature>
<proteinExistence type="predicted"/>
<evidence type="ECO:0000313" key="7">
    <source>
        <dbReference type="Proteomes" id="UP000283523"/>
    </source>
</evidence>
<feature type="domain" description="Cupin type-2" evidence="5">
    <location>
        <begin position="184"/>
        <end position="250"/>
    </location>
</feature>
<dbReference type="RefSeq" id="WP_119671941.1">
    <property type="nucleotide sequence ID" value="NZ_QXED01000020.1"/>
</dbReference>
<keyword evidence="2" id="KW-0238">DNA-binding</keyword>
<dbReference type="Pfam" id="PF07883">
    <property type="entry name" value="Cupin_2"/>
    <property type="match status" value="1"/>
</dbReference>
<evidence type="ECO:0000259" key="4">
    <source>
        <dbReference type="Pfam" id="PF02311"/>
    </source>
</evidence>
<dbReference type="InterPro" id="IPR014710">
    <property type="entry name" value="RmlC-like_jellyroll"/>
</dbReference>
<accession>A0A418LVK4</accession>
<dbReference type="GO" id="GO:0006355">
    <property type="term" value="P:regulation of DNA-templated transcription"/>
    <property type="evidence" value="ECO:0007669"/>
    <property type="project" value="InterPro"/>
</dbReference>
<evidence type="ECO:0000256" key="2">
    <source>
        <dbReference type="ARBA" id="ARBA00023125"/>
    </source>
</evidence>
<dbReference type="PANTHER" id="PTHR35848">
    <property type="entry name" value="OXALATE-BINDING PROTEIN"/>
    <property type="match status" value="1"/>
</dbReference>
<dbReference type="OrthoDB" id="948253at2"/>
<dbReference type="Pfam" id="PF02311">
    <property type="entry name" value="AraC_binding"/>
    <property type="match status" value="1"/>
</dbReference>
<dbReference type="InterPro" id="IPR013096">
    <property type="entry name" value="Cupin_2"/>
</dbReference>
<dbReference type="InterPro" id="IPR003313">
    <property type="entry name" value="AraC-bd"/>
</dbReference>
<dbReference type="GO" id="GO:0046872">
    <property type="term" value="F:metal ion binding"/>
    <property type="evidence" value="ECO:0007669"/>
    <property type="project" value="UniProtKB-KW"/>
</dbReference>
<feature type="chain" id="PRO_5019083157" evidence="3">
    <location>
        <begin position="24"/>
        <end position="254"/>
    </location>
</feature>
<dbReference type="Proteomes" id="UP000283523">
    <property type="component" value="Unassembled WGS sequence"/>
</dbReference>
<protein>
    <submittedName>
        <fullName evidence="6">Cupin domain-containing protein</fullName>
    </submittedName>
</protein>
<dbReference type="InterPro" id="IPR011051">
    <property type="entry name" value="RmlC_Cupin_sf"/>
</dbReference>
<gene>
    <name evidence="6" type="ORF">DYU11_32550</name>
</gene>
<evidence type="ECO:0000259" key="5">
    <source>
        <dbReference type="Pfam" id="PF07883"/>
    </source>
</evidence>
<sequence>MRFCLLFWLIVVVPCSGFGQALAPAVLAWDKAPVLRKAAGYEERTLLEGETHGFSNVTVQAITLGANHPAQPDQQLDEEAILVVKEGRLTVTLGQEQRELGPGRIVLVMPGDFFKLENKTPQPLTYYQIRLTSNEVPDLDLYRLMGQSVWVDAPKPVSTSAERGDDVLFEGPTLMAKRMRLAVTVLGPGESSHPAHTHPETELLIVLDKVVTPRIDGVAQPARQGDVVFLASGVGHTVQNRGAVACRYLTLTFD</sequence>
<feature type="signal peptide" evidence="3">
    <location>
        <begin position="1"/>
        <end position="23"/>
    </location>
</feature>
<reference evidence="6 7" key="1">
    <citation type="submission" date="2018-08" db="EMBL/GenBank/DDBJ databases">
        <title>Fibrisoma montanum sp. nov., isolated from Danxia mountain soil.</title>
        <authorList>
            <person name="Huang Y."/>
        </authorList>
    </citation>
    <scope>NUCLEOTIDE SEQUENCE [LARGE SCALE GENOMIC DNA]</scope>
    <source>
        <strain evidence="6 7">HYT19</strain>
    </source>
</reference>
<keyword evidence="3" id="KW-0732">Signal</keyword>
<organism evidence="6 7">
    <name type="scientific">Fibrisoma montanum</name>
    <dbReference type="NCBI Taxonomy" id="2305895"/>
    <lineage>
        <taxon>Bacteria</taxon>
        <taxon>Pseudomonadati</taxon>
        <taxon>Bacteroidota</taxon>
        <taxon>Cytophagia</taxon>
        <taxon>Cytophagales</taxon>
        <taxon>Spirosomataceae</taxon>
        <taxon>Fibrisoma</taxon>
    </lineage>
</organism>
<name>A0A418LVK4_9BACT</name>
<evidence type="ECO:0000256" key="3">
    <source>
        <dbReference type="SAM" id="SignalP"/>
    </source>
</evidence>
<evidence type="ECO:0000313" key="6">
    <source>
        <dbReference type="EMBL" id="RIV17307.1"/>
    </source>
</evidence>